<dbReference type="RefSeq" id="WP_321535463.1">
    <property type="nucleotide sequence ID" value="NZ_JARGDL010000005.1"/>
</dbReference>
<accession>A0AAE3NZP1</accession>
<evidence type="ECO:0000313" key="1">
    <source>
        <dbReference type="EMBL" id="MDF1611697.1"/>
    </source>
</evidence>
<dbReference type="EMBL" id="JARGDL010000005">
    <property type="protein sequence ID" value="MDF1611697.1"/>
    <property type="molecule type" value="Genomic_DNA"/>
</dbReference>
<dbReference type="Proteomes" id="UP001221302">
    <property type="component" value="Unassembled WGS sequence"/>
</dbReference>
<name>A0AAE3NZP1_9BACT</name>
<reference evidence="1" key="1">
    <citation type="submission" date="2023-03" db="EMBL/GenBank/DDBJ databases">
        <title>Stygiobacter electus gen. nov., sp. nov., facultatively anaerobic thermotolerant bacterium of the class Ignavibacteria from a well of Yessentuki mineral water deposit.</title>
        <authorList>
            <person name="Podosokorskaya O.A."/>
            <person name="Elcheninov A.G."/>
            <person name="Petrova N.F."/>
            <person name="Zavarzina D.G."/>
            <person name="Kublanov I.V."/>
            <person name="Merkel A.Y."/>
        </authorList>
    </citation>
    <scope>NUCLEOTIDE SEQUENCE</scope>
    <source>
        <strain evidence="1">09-Me</strain>
    </source>
</reference>
<evidence type="ECO:0000313" key="2">
    <source>
        <dbReference type="Proteomes" id="UP001221302"/>
    </source>
</evidence>
<dbReference type="AlphaFoldDB" id="A0AAE3NZP1"/>
<comment type="caution">
    <text evidence="1">The sequence shown here is derived from an EMBL/GenBank/DDBJ whole genome shotgun (WGS) entry which is preliminary data.</text>
</comment>
<protein>
    <submittedName>
        <fullName evidence="1">Uncharacterized protein</fullName>
    </submittedName>
</protein>
<organism evidence="1 2">
    <name type="scientific">Stygiobacter electus</name>
    <dbReference type="NCBI Taxonomy" id="3032292"/>
    <lineage>
        <taxon>Bacteria</taxon>
        <taxon>Pseudomonadati</taxon>
        <taxon>Ignavibacteriota</taxon>
        <taxon>Ignavibacteria</taxon>
        <taxon>Ignavibacteriales</taxon>
        <taxon>Melioribacteraceae</taxon>
        <taxon>Stygiobacter</taxon>
    </lineage>
</organism>
<keyword evidence="2" id="KW-1185">Reference proteome</keyword>
<sequence>MSSFTCSHFDQKENCLLLKTKCVPGRKGCVLKGKVEFIISADQRLKNQKDYPFKEYRRKKK</sequence>
<proteinExistence type="predicted"/>
<gene>
    <name evidence="1" type="ORF">P0M35_06020</name>
</gene>